<accession>A0A5C1Q7Y6</accession>
<dbReference type="PROSITE" id="PS51819">
    <property type="entry name" value="VOC"/>
    <property type="match status" value="1"/>
</dbReference>
<dbReference type="InterPro" id="IPR037523">
    <property type="entry name" value="VOC_core"/>
</dbReference>
<protein>
    <submittedName>
        <fullName evidence="1">VOC family protein</fullName>
    </submittedName>
</protein>
<dbReference type="CDD" id="cd06587">
    <property type="entry name" value="VOC"/>
    <property type="match status" value="1"/>
</dbReference>
<dbReference type="Proteomes" id="UP000323522">
    <property type="component" value="Plasmid pSna507_unt10"/>
</dbReference>
<geneLocation type="plasmid" evidence="2">
    <name>psna507_unt10</name>
</geneLocation>
<keyword evidence="1" id="KW-0614">Plasmid</keyword>
<evidence type="ECO:0000313" key="2">
    <source>
        <dbReference type="Proteomes" id="UP000323522"/>
    </source>
</evidence>
<evidence type="ECO:0000313" key="1">
    <source>
        <dbReference type="EMBL" id="QEN03129.1"/>
    </source>
</evidence>
<dbReference type="AlphaFoldDB" id="A0A5C1Q7Y6"/>
<dbReference type="EMBL" id="CP035710">
    <property type="protein sequence ID" value="QEN03129.1"/>
    <property type="molecule type" value="Genomic_DNA"/>
</dbReference>
<name>A0A5C1Q7Y6_9BURK</name>
<dbReference type="PANTHER" id="PTHR21366:SF30">
    <property type="entry name" value="BLL2330 PROTEIN"/>
    <property type="match status" value="1"/>
</dbReference>
<dbReference type="InterPro" id="IPR029068">
    <property type="entry name" value="Glyas_Bleomycin-R_OHBP_Dase"/>
</dbReference>
<gene>
    <name evidence="1" type="ORF">EWH46_18945</name>
</gene>
<dbReference type="Pfam" id="PF00903">
    <property type="entry name" value="Glyoxalase"/>
    <property type="match status" value="1"/>
</dbReference>
<proteinExistence type="predicted"/>
<dbReference type="Gene3D" id="3.10.180.10">
    <property type="entry name" value="2,3-Dihydroxybiphenyl 1,2-Dioxygenase, domain 1"/>
    <property type="match status" value="1"/>
</dbReference>
<dbReference type="InterPro" id="IPR050383">
    <property type="entry name" value="GlyoxalaseI/FosfomycinResist"/>
</dbReference>
<organism evidence="1 2">
    <name type="scientific">Sphaerotilus sulfidivorans</name>
    <dbReference type="NCBI Taxonomy" id="639200"/>
    <lineage>
        <taxon>Bacteria</taxon>
        <taxon>Pseudomonadati</taxon>
        <taxon>Pseudomonadota</taxon>
        <taxon>Betaproteobacteria</taxon>
        <taxon>Burkholderiales</taxon>
        <taxon>Sphaerotilaceae</taxon>
        <taxon>Sphaerotilus</taxon>
    </lineage>
</organism>
<dbReference type="InterPro" id="IPR004360">
    <property type="entry name" value="Glyas_Fos-R_dOase_dom"/>
</dbReference>
<dbReference type="OrthoDB" id="9804944at2"/>
<dbReference type="RefSeq" id="WP_149505748.1">
    <property type="nucleotide sequence ID" value="NZ_CP035710.1"/>
</dbReference>
<dbReference type="PANTHER" id="PTHR21366">
    <property type="entry name" value="GLYOXALASE FAMILY PROTEIN"/>
    <property type="match status" value="1"/>
</dbReference>
<sequence length="185" mass="21335">MKIDRIHHVAYRCKDAKQTVEWYGRMLKMDFMLAIAEDRVPSTKAPDPYMHIFLDAGGGNVLAFFELPTQPEMGRDPNTPAWVQHIAFRVADRETLLAYKTHLEAEGVEVLGVTDHGAFHSIYVFDPNGHRVELACPDPDEAEMLRRMDEVKWKMLEDWSLTKRAPKHAAFFHEREFKPAAEATR</sequence>
<reference evidence="1 2" key="1">
    <citation type="submission" date="2019-02" db="EMBL/GenBank/DDBJ databases">
        <title>Complete Genome Sequence and Methylome Analysis of Sphaerotilus natans subsp. sulfidivorans D-507.</title>
        <authorList>
            <person name="Fomenkov A."/>
            <person name="Gridneva E."/>
            <person name="Smolyakov D."/>
            <person name="Dubinina G."/>
            <person name="Vincze T."/>
            <person name="Grabovich M."/>
            <person name="Roberts R.J."/>
        </authorList>
    </citation>
    <scope>NUCLEOTIDE SEQUENCE [LARGE SCALE GENOMIC DNA]</scope>
    <source>
        <strain evidence="1 2">D-507</strain>
        <plasmid evidence="2">psna507_unt10</plasmid>
    </source>
</reference>
<dbReference type="SUPFAM" id="SSF54593">
    <property type="entry name" value="Glyoxalase/Bleomycin resistance protein/Dihydroxybiphenyl dioxygenase"/>
    <property type="match status" value="1"/>
</dbReference>
<dbReference type="KEGG" id="snn:EWH46_18945"/>